<protein>
    <recommendedName>
        <fullName evidence="4 5">Translation initiation factor IF-3</fullName>
    </recommendedName>
</protein>
<feature type="compositionally biased region" description="Basic and acidic residues" evidence="7">
    <location>
        <begin position="261"/>
        <end position="292"/>
    </location>
</feature>
<accession>A0A5M8QSF4</accession>
<dbReference type="FunFam" id="3.10.20.80:FF:000001">
    <property type="entry name" value="Translation initiation factor IF-3"/>
    <property type="match status" value="1"/>
</dbReference>
<comment type="subunit">
    <text evidence="4 6">Monomer.</text>
</comment>
<dbReference type="PROSITE" id="PS00938">
    <property type="entry name" value="IF3"/>
    <property type="match status" value="1"/>
</dbReference>
<feature type="region of interest" description="Disordered" evidence="7">
    <location>
        <begin position="175"/>
        <end position="371"/>
    </location>
</feature>
<dbReference type="EMBL" id="VOIR01000002">
    <property type="protein sequence ID" value="KAA6437884.1"/>
    <property type="molecule type" value="Genomic_DNA"/>
</dbReference>
<dbReference type="Gene3D" id="3.30.110.10">
    <property type="entry name" value="Translation initiation factor 3 (IF-3), C-terminal domain"/>
    <property type="match status" value="1"/>
</dbReference>
<dbReference type="Gene3D" id="3.10.20.80">
    <property type="entry name" value="Translation initiation factor 3 (IF-3), N-terminal domain"/>
    <property type="match status" value="1"/>
</dbReference>
<feature type="compositionally biased region" description="Basic and acidic residues" evidence="7">
    <location>
        <begin position="190"/>
        <end position="215"/>
    </location>
</feature>
<dbReference type="FunFam" id="3.30.110.10:FF:000001">
    <property type="entry name" value="Translation initiation factor IF-3"/>
    <property type="match status" value="1"/>
</dbReference>
<dbReference type="GO" id="GO:0043022">
    <property type="term" value="F:ribosome binding"/>
    <property type="evidence" value="ECO:0007669"/>
    <property type="project" value="UniProtKB-ARBA"/>
</dbReference>
<keyword evidence="4" id="KW-0963">Cytoplasm</keyword>
<comment type="subcellular location">
    <subcellularLocation>
        <location evidence="4 6">Cytoplasm</location>
    </subcellularLocation>
</comment>
<feature type="domain" description="Translation initiation factor 3 N-terminal" evidence="9">
    <location>
        <begin position="11"/>
        <end position="80"/>
    </location>
</feature>
<dbReference type="RefSeq" id="WP_146354283.1">
    <property type="nucleotide sequence ID" value="NZ_VOIR01000002.1"/>
</dbReference>
<dbReference type="Proteomes" id="UP000323221">
    <property type="component" value="Unassembled WGS sequence"/>
</dbReference>
<dbReference type="InterPro" id="IPR019814">
    <property type="entry name" value="Translation_initiation_fac_3_N"/>
</dbReference>
<evidence type="ECO:0000256" key="6">
    <source>
        <dbReference type="RuleBase" id="RU000646"/>
    </source>
</evidence>
<dbReference type="SUPFAM" id="SSF54364">
    <property type="entry name" value="Translation initiation factor IF3, N-terminal domain"/>
    <property type="match status" value="1"/>
</dbReference>
<feature type="compositionally biased region" description="Low complexity" evidence="7">
    <location>
        <begin position="313"/>
        <end position="371"/>
    </location>
</feature>
<evidence type="ECO:0000259" key="8">
    <source>
        <dbReference type="Pfam" id="PF00707"/>
    </source>
</evidence>
<dbReference type="PANTHER" id="PTHR10938:SF0">
    <property type="entry name" value="TRANSLATION INITIATION FACTOR IF-3, MITOCHONDRIAL"/>
    <property type="match status" value="1"/>
</dbReference>
<evidence type="ECO:0000256" key="5">
    <source>
        <dbReference type="NCBIfam" id="TIGR00168"/>
    </source>
</evidence>
<dbReference type="NCBIfam" id="TIGR00168">
    <property type="entry name" value="infC"/>
    <property type="match status" value="1"/>
</dbReference>
<evidence type="ECO:0000313" key="10">
    <source>
        <dbReference type="EMBL" id="KAA6437884.1"/>
    </source>
</evidence>
<keyword evidence="2 4" id="KW-0396">Initiation factor</keyword>
<evidence type="ECO:0000313" key="11">
    <source>
        <dbReference type="Proteomes" id="UP000323221"/>
    </source>
</evidence>
<keyword evidence="3 4" id="KW-0648">Protein biosynthesis</keyword>
<sequence>MKEPAISDPRTNERIRVPEVRLVGPAGEQVGVVRVEDALRLAREADLDLVEVAPNSRPPVVKIMDYGKFKYEQAQKAKEARRNQANTVLKEVRFRLKIDDHDYETKRKRAQGFLEAGDKVKAMILFRGREQSRPEMGVKLLQRFAEDIQEYGAVESSPTIDGRNMVMIVGPMRSKSDAKAELNATRTAQRKADQEKRRAEAERQAARQAEVEASRPARPTLPAGSATNGDTELTRSPRPATSRPSTTSRPAGSSRPSSDSRGSDARPPRSSERSSEPRSDSRSSEPRSDSRPRQAPRTVQPTPAQAPRPASAPKPAAASAAAAPAAPAAAKPAATPATPKPAGKPAAPGSAKPAAPKAKHAGSPASKPASE</sequence>
<dbReference type="HAMAP" id="MF_00080">
    <property type="entry name" value="IF_3"/>
    <property type="match status" value="1"/>
</dbReference>
<dbReference type="GO" id="GO:0016020">
    <property type="term" value="C:membrane"/>
    <property type="evidence" value="ECO:0007669"/>
    <property type="project" value="TreeGrafter"/>
</dbReference>
<dbReference type="SUPFAM" id="SSF55200">
    <property type="entry name" value="Translation initiation factor IF3, C-terminal domain"/>
    <property type="match status" value="1"/>
</dbReference>
<feature type="domain" description="Translation initiation factor 3 C-terminal" evidence="8">
    <location>
        <begin position="88"/>
        <end position="171"/>
    </location>
</feature>
<evidence type="ECO:0000256" key="2">
    <source>
        <dbReference type="ARBA" id="ARBA00022540"/>
    </source>
</evidence>
<evidence type="ECO:0000256" key="4">
    <source>
        <dbReference type="HAMAP-Rule" id="MF_00080"/>
    </source>
</evidence>
<keyword evidence="11" id="KW-1185">Reference proteome</keyword>
<dbReference type="InterPro" id="IPR036788">
    <property type="entry name" value="T_IF-3_C_sf"/>
</dbReference>
<dbReference type="InterPro" id="IPR036787">
    <property type="entry name" value="T_IF-3_N_sf"/>
</dbReference>
<dbReference type="GO" id="GO:0032790">
    <property type="term" value="P:ribosome disassembly"/>
    <property type="evidence" value="ECO:0007669"/>
    <property type="project" value="TreeGrafter"/>
</dbReference>
<evidence type="ECO:0000256" key="1">
    <source>
        <dbReference type="ARBA" id="ARBA00005439"/>
    </source>
</evidence>
<dbReference type="InterPro" id="IPR019815">
    <property type="entry name" value="Translation_initiation_fac_3_C"/>
</dbReference>
<comment type="function">
    <text evidence="4 6">IF-3 binds to the 30S ribosomal subunit and shifts the equilibrium between 70S ribosomes and their 50S and 30S subunits in favor of the free subunits, thus enhancing the availability of 30S subunits on which protein synthesis initiation begins.</text>
</comment>
<dbReference type="AlphaFoldDB" id="A0A5M8QSF4"/>
<dbReference type="Pfam" id="PF05198">
    <property type="entry name" value="IF3_N"/>
    <property type="match status" value="1"/>
</dbReference>
<gene>
    <name evidence="4" type="primary">infC</name>
    <name evidence="10" type="ORF">FQ330_00340</name>
</gene>
<reference evidence="10 11" key="1">
    <citation type="submission" date="2019-08" db="EMBL/GenBank/DDBJ databases">
        <title>Agrococcus lahaulensis sp. nov., isolated from a cold desert of the Indian Himalayas.</title>
        <authorList>
            <person name="Qu J.H."/>
        </authorList>
    </citation>
    <scope>NUCLEOTIDE SEQUENCE [LARGE SCALE GENOMIC DNA]</scope>
    <source>
        <strain evidence="10 11">NS18</strain>
    </source>
</reference>
<evidence type="ECO:0000259" key="9">
    <source>
        <dbReference type="Pfam" id="PF05198"/>
    </source>
</evidence>
<proteinExistence type="inferred from homology"/>
<evidence type="ECO:0000256" key="3">
    <source>
        <dbReference type="ARBA" id="ARBA00022917"/>
    </source>
</evidence>
<dbReference type="GO" id="GO:0005829">
    <property type="term" value="C:cytosol"/>
    <property type="evidence" value="ECO:0007669"/>
    <property type="project" value="TreeGrafter"/>
</dbReference>
<dbReference type="GO" id="GO:0003743">
    <property type="term" value="F:translation initiation factor activity"/>
    <property type="evidence" value="ECO:0007669"/>
    <property type="project" value="UniProtKB-UniRule"/>
</dbReference>
<dbReference type="PANTHER" id="PTHR10938">
    <property type="entry name" value="TRANSLATION INITIATION FACTOR IF-3"/>
    <property type="match status" value="1"/>
</dbReference>
<feature type="compositionally biased region" description="Low complexity" evidence="7">
    <location>
        <begin position="234"/>
        <end position="260"/>
    </location>
</feature>
<organism evidence="10 11">
    <name type="scientific">Agrococcus sediminis</name>
    <dbReference type="NCBI Taxonomy" id="2599924"/>
    <lineage>
        <taxon>Bacteria</taxon>
        <taxon>Bacillati</taxon>
        <taxon>Actinomycetota</taxon>
        <taxon>Actinomycetes</taxon>
        <taxon>Micrococcales</taxon>
        <taxon>Microbacteriaceae</taxon>
        <taxon>Agrococcus</taxon>
    </lineage>
</organism>
<dbReference type="OrthoDB" id="9806014at2"/>
<evidence type="ECO:0000256" key="7">
    <source>
        <dbReference type="SAM" id="MobiDB-lite"/>
    </source>
</evidence>
<comment type="similarity">
    <text evidence="1 4 6">Belongs to the IF-3 family.</text>
</comment>
<dbReference type="InterPro" id="IPR019813">
    <property type="entry name" value="Translation_initiation_fac3_CS"/>
</dbReference>
<comment type="caution">
    <text evidence="10">The sequence shown here is derived from an EMBL/GenBank/DDBJ whole genome shotgun (WGS) entry which is preliminary data.</text>
</comment>
<name>A0A5M8QSF4_9MICO</name>
<dbReference type="InterPro" id="IPR001288">
    <property type="entry name" value="Translation_initiation_fac_3"/>
</dbReference>
<dbReference type="Pfam" id="PF00707">
    <property type="entry name" value="IF3_C"/>
    <property type="match status" value="1"/>
</dbReference>